<dbReference type="EMBL" id="CH477592">
    <property type="protein sequence ID" value="EAT38560.1"/>
    <property type="molecule type" value="Genomic_DNA"/>
</dbReference>
<proteinExistence type="predicted"/>
<evidence type="ECO:0000313" key="3">
    <source>
        <dbReference type="Proteomes" id="UP000682892"/>
    </source>
</evidence>
<dbReference type="PaxDb" id="7159-AAEL009570-PA"/>
<accession>Q16VH6</accession>
<dbReference type="HOGENOM" id="CLU_3034165_0_0_1"/>
<evidence type="ECO:0000256" key="1">
    <source>
        <dbReference type="SAM" id="MobiDB-lite"/>
    </source>
</evidence>
<dbReference type="AlphaFoldDB" id="Q16VH6"/>
<protein>
    <submittedName>
        <fullName evidence="2">AAEL009570-PA</fullName>
    </submittedName>
</protein>
<reference evidence="2" key="1">
    <citation type="submission" date="2005-10" db="EMBL/GenBank/DDBJ databases">
        <authorList>
            <person name="Loftus B.J."/>
            <person name="Nene V.M."/>
            <person name="Hannick L.I."/>
            <person name="Bidwell S."/>
            <person name="Haas B."/>
            <person name="Amedeo P."/>
            <person name="Orvis J."/>
            <person name="Wortman J.R."/>
            <person name="White O.R."/>
            <person name="Salzberg S."/>
            <person name="Shumway M."/>
            <person name="Koo H."/>
            <person name="Zhao Y."/>
            <person name="Holmes M."/>
            <person name="Miller J."/>
            <person name="Schatz M."/>
            <person name="Pop M."/>
            <person name="Pai G."/>
            <person name="Utterback T."/>
            <person name="Rogers Y.-H."/>
            <person name="Kravitz S."/>
            <person name="Fraser C.M."/>
        </authorList>
    </citation>
    <scope>NUCLEOTIDE SEQUENCE</scope>
    <source>
        <strain evidence="2">Liverpool</strain>
    </source>
</reference>
<name>Q16VH6_AEDAE</name>
<gene>
    <name evidence="2" type="ORF">AaeL_AAEL009570</name>
</gene>
<dbReference type="Proteomes" id="UP000682892">
    <property type="component" value="Chromosome 3"/>
</dbReference>
<sequence length="55" mass="6054">MAKPEAGVEQKTGTHPLQFAMSDKNGTAKLSIKFHLICTRGRNPGFTTQLMNGRH</sequence>
<feature type="region of interest" description="Disordered" evidence="1">
    <location>
        <begin position="1"/>
        <end position="20"/>
    </location>
</feature>
<reference evidence="2" key="3">
    <citation type="submission" date="2012-09" db="EMBL/GenBank/DDBJ databases">
        <authorList>
            <consortium name="VectorBase"/>
        </authorList>
    </citation>
    <scope>NUCLEOTIDE SEQUENCE</scope>
    <source>
        <strain evidence="2">Liverpool</strain>
    </source>
</reference>
<organism evidence="2 3">
    <name type="scientific">Aedes aegypti</name>
    <name type="common">Yellowfever mosquito</name>
    <name type="synonym">Culex aegypti</name>
    <dbReference type="NCBI Taxonomy" id="7159"/>
    <lineage>
        <taxon>Eukaryota</taxon>
        <taxon>Metazoa</taxon>
        <taxon>Ecdysozoa</taxon>
        <taxon>Arthropoda</taxon>
        <taxon>Hexapoda</taxon>
        <taxon>Insecta</taxon>
        <taxon>Pterygota</taxon>
        <taxon>Neoptera</taxon>
        <taxon>Endopterygota</taxon>
        <taxon>Diptera</taxon>
        <taxon>Nematocera</taxon>
        <taxon>Culicoidea</taxon>
        <taxon>Culicidae</taxon>
        <taxon>Culicinae</taxon>
        <taxon>Aedini</taxon>
        <taxon>Aedes</taxon>
        <taxon>Stegomyia</taxon>
    </lineage>
</organism>
<evidence type="ECO:0000313" key="2">
    <source>
        <dbReference type="EMBL" id="EAT38560.1"/>
    </source>
</evidence>
<reference evidence="2" key="2">
    <citation type="journal article" date="2007" name="Science">
        <title>Genome sequence of Aedes aegypti, a major arbovirus vector.</title>
        <authorList>
            <person name="Nene V."/>
            <person name="Wortman J.R."/>
            <person name="Lawson D."/>
            <person name="Haas B."/>
            <person name="Kodira C."/>
            <person name="Tu Z.J."/>
            <person name="Loftus B."/>
            <person name="Xi Z."/>
            <person name="Megy K."/>
            <person name="Grabherr M."/>
            <person name="Ren Q."/>
            <person name="Zdobnov E.M."/>
            <person name="Lobo N.F."/>
            <person name="Campbell K.S."/>
            <person name="Brown S.E."/>
            <person name="Bonaldo M.F."/>
            <person name="Zhu J."/>
            <person name="Sinkins S.P."/>
            <person name="Hogenkamp D.G."/>
            <person name="Amedeo P."/>
            <person name="Arensburger P."/>
            <person name="Atkinson P.W."/>
            <person name="Bidwell S."/>
            <person name="Biedler J."/>
            <person name="Birney E."/>
            <person name="Bruggner R.V."/>
            <person name="Costas J."/>
            <person name="Coy M.R."/>
            <person name="Crabtree J."/>
            <person name="Crawford M."/>
            <person name="Debruyn B."/>
            <person name="Decaprio D."/>
            <person name="Eiglmeier K."/>
            <person name="Eisenstadt E."/>
            <person name="El-Dorry H."/>
            <person name="Gelbart W.M."/>
            <person name="Gomes S.L."/>
            <person name="Hammond M."/>
            <person name="Hannick L.I."/>
            <person name="Hogan J.R."/>
            <person name="Holmes M.H."/>
            <person name="Jaffe D."/>
            <person name="Johnston J.S."/>
            <person name="Kennedy R.C."/>
            <person name="Koo H."/>
            <person name="Kravitz S."/>
            <person name="Kriventseva E.V."/>
            <person name="Kulp D."/>
            <person name="Labutti K."/>
            <person name="Lee E."/>
            <person name="Li S."/>
            <person name="Lovin D.D."/>
            <person name="Mao C."/>
            <person name="Mauceli E."/>
            <person name="Menck C.F."/>
            <person name="Miller J.R."/>
            <person name="Montgomery P."/>
            <person name="Mori A."/>
            <person name="Nascimento A.L."/>
            <person name="Naveira H.F."/>
            <person name="Nusbaum C."/>
            <person name="O'leary S."/>
            <person name="Orvis J."/>
            <person name="Pertea M."/>
            <person name="Quesneville H."/>
            <person name="Reidenbach K.R."/>
            <person name="Rogers Y.H."/>
            <person name="Roth C.W."/>
            <person name="Schneider J.R."/>
            <person name="Schatz M."/>
            <person name="Shumway M."/>
            <person name="Stanke M."/>
            <person name="Stinson E.O."/>
            <person name="Tubio J.M."/>
            <person name="Vanzee J.P."/>
            <person name="Verjovski-Almeida S."/>
            <person name="Werner D."/>
            <person name="White O."/>
            <person name="Wyder S."/>
            <person name="Zeng Q."/>
            <person name="Zhao Q."/>
            <person name="Zhao Y."/>
            <person name="Hill C.A."/>
            <person name="Raikhel A.S."/>
            <person name="Soares M.B."/>
            <person name="Knudson D.L."/>
            <person name="Lee N.H."/>
            <person name="Galagan J."/>
            <person name="Salzberg S.L."/>
            <person name="Paulsen I.T."/>
            <person name="Dimopoulos G."/>
            <person name="Collins F.H."/>
            <person name="Birren B."/>
            <person name="Fraser-Liggett C.M."/>
            <person name="Severson D.W."/>
        </authorList>
    </citation>
    <scope>NUCLEOTIDE SEQUENCE [LARGE SCALE GENOMIC DNA]</scope>
    <source>
        <strain evidence="2">Liverpool</strain>
    </source>
</reference>